<dbReference type="Proteomes" id="UP000837803">
    <property type="component" value="Unassembled WGS sequence"/>
</dbReference>
<dbReference type="InterPro" id="IPR029751">
    <property type="entry name" value="Ribosomal_L25_dom"/>
</dbReference>
<dbReference type="RefSeq" id="WP_238751620.1">
    <property type="nucleotide sequence ID" value="NZ_CAKLPZ010000003.1"/>
</dbReference>
<dbReference type="CDD" id="cd00495">
    <property type="entry name" value="Ribosomal_L25_TL5_CTC"/>
    <property type="match status" value="1"/>
</dbReference>
<keyword evidence="1 5" id="KW-0699">rRNA-binding</keyword>
<keyword evidence="2 5" id="KW-0694">RNA-binding</keyword>
<evidence type="ECO:0000259" key="8">
    <source>
        <dbReference type="Pfam" id="PF14693"/>
    </source>
</evidence>
<dbReference type="Gene3D" id="2.170.120.20">
    <property type="entry name" value="Ribosomal protein L25, beta domain"/>
    <property type="match status" value="1"/>
</dbReference>
<dbReference type="InterPro" id="IPR037121">
    <property type="entry name" value="Ribosomal_bL25_C"/>
</dbReference>
<evidence type="ECO:0000256" key="4">
    <source>
        <dbReference type="ARBA" id="ARBA00023274"/>
    </source>
</evidence>
<dbReference type="HAMAP" id="MF_01334">
    <property type="entry name" value="Ribosomal_bL25_CTC"/>
    <property type="match status" value="1"/>
</dbReference>
<dbReference type="InterPro" id="IPR020056">
    <property type="entry name" value="Rbsml_bL25/Gln-tRNA_synth_N"/>
</dbReference>
<dbReference type="PANTHER" id="PTHR33284">
    <property type="entry name" value="RIBOSOMAL PROTEIN L25/GLN-TRNA SYNTHETASE, ANTI-CODON-BINDING DOMAIN-CONTAINING PROTEIN"/>
    <property type="match status" value="1"/>
</dbReference>
<feature type="domain" description="Large ribosomal subunit protein bL25 L25" evidence="7">
    <location>
        <begin position="8"/>
        <end position="90"/>
    </location>
</feature>
<keyword evidence="3 5" id="KW-0689">Ribosomal protein</keyword>
<evidence type="ECO:0000313" key="9">
    <source>
        <dbReference type="EMBL" id="CAH1001771.1"/>
    </source>
</evidence>
<sequence length="210" mass="22795">METIKVSGELRETVGKKSSKELRRAGLVPAVVYGIGGPKHFTVKALDLRDLIYTPNFKLAEVSVGGDTYRSIVKDYQFHPVTDELRHIDFLALEDGRSIKVQVPVTFKGTSPGVRGGGKLQVSVRRIKIKTTPEHLVDNLTLDISELELGDSIRVRDIAPMEGVEIMNPGGQPVATVEVPRALRSAATAEKKATEQEAKVAAKAPATEEA</sequence>
<evidence type="ECO:0000256" key="6">
    <source>
        <dbReference type="SAM" id="MobiDB-lite"/>
    </source>
</evidence>
<feature type="region of interest" description="Disordered" evidence="6">
    <location>
        <begin position="186"/>
        <end position="210"/>
    </location>
</feature>
<name>A0ABN8F4A6_9BACT</name>
<gene>
    <name evidence="5" type="primary">rplY</name>
    <name evidence="5" type="synonym">ctc</name>
    <name evidence="9" type="ORF">LEM8419_02677</name>
</gene>
<dbReference type="InterPro" id="IPR011035">
    <property type="entry name" value="Ribosomal_bL25/Gln-tRNA_synth"/>
</dbReference>
<evidence type="ECO:0000313" key="10">
    <source>
        <dbReference type="Proteomes" id="UP000837803"/>
    </source>
</evidence>
<evidence type="ECO:0000256" key="2">
    <source>
        <dbReference type="ARBA" id="ARBA00022884"/>
    </source>
</evidence>
<evidence type="ECO:0000256" key="1">
    <source>
        <dbReference type="ARBA" id="ARBA00022730"/>
    </source>
</evidence>
<keyword evidence="4 5" id="KW-0687">Ribonucleoprotein</keyword>
<dbReference type="InterPro" id="IPR020930">
    <property type="entry name" value="Ribosomal_uL5_bac-type"/>
</dbReference>
<protein>
    <recommendedName>
        <fullName evidence="5">Large ribosomal subunit protein bL25</fullName>
    </recommendedName>
    <alternativeName>
        <fullName evidence="5">General stress protein CTC</fullName>
    </alternativeName>
</protein>
<feature type="domain" description="Large ribosomal subunit protein bL25 beta" evidence="8">
    <location>
        <begin position="99"/>
        <end position="181"/>
    </location>
</feature>
<dbReference type="PANTHER" id="PTHR33284:SF1">
    <property type="entry name" value="RIBOSOMAL PROTEIN L25_GLN-TRNA SYNTHETASE, ANTI-CODON-BINDING DOMAIN-CONTAINING PROTEIN"/>
    <property type="match status" value="1"/>
</dbReference>
<dbReference type="InterPro" id="IPR020057">
    <property type="entry name" value="Ribosomal_bL25_b-dom"/>
</dbReference>
<keyword evidence="10" id="KW-1185">Reference proteome</keyword>
<dbReference type="Pfam" id="PF01386">
    <property type="entry name" value="Ribosomal_L25p"/>
    <property type="match status" value="1"/>
</dbReference>
<comment type="similarity">
    <text evidence="5">Belongs to the bacterial ribosomal protein bL25 family. CTC subfamily.</text>
</comment>
<proteinExistence type="inferred from homology"/>
<dbReference type="Pfam" id="PF14693">
    <property type="entry name" value="Ribosomal_TL5_C"/>
    <property type="match status" value="1"/>
</dbReference>
<evidence type="ECO:0000259" key="7">
    <source>
        <dbReference type="Pfam" id="PF01386"/>
    </source>
</evidence>
<dbReference type="EMBL" id="CAKLPZ010000003">
    <property type="protein sequence ID" value="CAH1001771.1"/>
    <property type="molecule type" value="Genomic_DNA"/>
</dbReference>
<accession>A0ABN8F4A6</accession>
<organism evidence="9 10">
    <name type="scientific">Neolewinella maritima</name>
    <dbReference type="NCBI Taxonomy" id="1383882"/>
    <lineage>
        <taxon>Bacteria</taxon>
        <taxon>Pseudomonadati</taxon>
        <taxon>Bacteroidota</taxon>
        <taxon>Saprospiria</taxon>
        <taxon>Saprospirales</taxon>
        <taxon>Lewinellaceae</taxon>
        <taxon>Neolewinella</taxon>
    </lineage>
</organism>
<reference evidence="9" key="1">
    <citation type="submission" date="2021-12" db="EMBL/GenBank/DDBJ databases">
        <authorList>
            <person name="Rodrigo-Torres L."/>
            <person name="Arahal R. D."/>
            <person name="Lucena T."/>
        </authorList>
    </citation>
    <scope>NUCLEOTIDE SEQUENCE</scope>
    <source>
        <strain evidence="9">CECT 8419</strain>
    </source>
</reference>
<evidence type="ECO:0000256" key="3">
    <source>
        <dbReference type="ARBA" id="ARBA00022980"/>
    </source>
</evidence>
<dbReference type="InterPro" id="IPR001021">
    <property type="entry name" value="Ribosomal_bL25_long"/>
</dbReference>
<dbReference type="SUPFAM" id="SSF50715">
    <property type="entry name" value="Ribosomal protein L25-like"/>
    <property type="match status" value="1"/>
</dbReference>
<dbReference type="NCBIfam" id="TIGR00731">
    <property type="entry name" value="bL25_bact_ctc"/>
    <property type="match status" value="1"/>
</dbReference>
<comment type="subunit">
    <text evidence="5">Part of the 50S ribosomal subunit; part of the 5S rRNA/L5/L18/L25 subcomplex. Contacts the 5S rRNA. Binds to the 5S rRNA independently of L5 and L18.</text>
</comment>
<comment type="function">
    <text evidence="5">This is one of the proteins that binds to the 5S RNA in the ribosome where it forms part of the central protuberance.</text>
</comment>
<evidence type="ECO:0000256" key="5">
    <source>
        <dbReference type="HAMAP-Rule" id="MF_01334"/>
    </source>
</evidence>
<dbReference type="Gene3D" id="2.40.240.10">
    <property type="entry name" value="Ribosomal Protein L25, Chain P"/>
    <property type="match status" value="1"/>
</dbReference>
<feature type="compositionally biased region" description="Basic and acidic residues" evidence="6">
    <location>
        <begin position="189"/>
        <end position="200"/>
    </location>
</feature>
<comment type="caution">
    <text evidence="9">The sequence shown here is derived from an EMBL/GenBank/DDBJ whole genome shotgun (WGS) entry which is preliminary data.</text>
</comment>